<proteinExistence type="predicted"/>
<reference evidence="2 3" key="1">
    <citation type="submission" date="2017-07" db="EMBL/GenBank/DDBJ databases">
        <title>First draft Genome Sequence of Nocardia cerradoensis isolated from human infection.</title>
        <authorList>
            <person name="Carrasco G."/>
        </authorList>
    </citation>
    <scope>NUCLEOTIDE SEQUENCE [LARGE SCALE GENOMIC DNA]</scope>
    <source>
        <strain evidence="2 3">CNM20130759</strain>
    </source>
</reference>
<evidence type="ECO:0000256" key="1">
    <source>
        <dbReference type="SAM" id="MobiDB-lite"/>
    </source>
</evidence>
<gene>
    <name evidence="2" type="ORF">B7C42_03134</name>
</gene>
<evidence type="ECO:0000313" key="2">
    <source>
        <dbReference type="EMBL" id="OXR45176.1"/>
    </source>
</evidence>
<accession>A0A231H8W8</accession>
<protein>
    <submittedName>
        <fullName evidence="2">Uncharacterized protein</fullName>
    </submittedName>
</protein>
<name>A0A231H8W8_9NOCA</name>
<dbReference type="Proteomes" id="UP000215506">
    <property type="component" value="Unassembled WGS sequence"/>
</dbReference>
<dbReference type="AlphaFoldDB" id="A0A231H8W8"/>
<sequence>MTAQPFQPFPRTGSPRTTATRAVPSTLWAAGTDPIDPDDRWPAPIVSRAVTEFCAPGDRVLLVEWPAPATRGPLTVMASDTAAALSAVDKLGRDARIESGVPGPARANELALASLLALNSDPVAAADRVVELADARLNQGGLLVVLSRCHHSDDGVLSDPAGAIVAAAQAADLLYLQHIIAAPLHGDTVTGPDAHIAPARHAVAHTDLLLFLRPEPAPAFER</sequence>
<keyword evidence="3" id="KW-1185">Reference proteome</keyword>
<feature type="region of interest" description="Disordered" evidence="1">
    <location>
        <begin position="1"/>
        <end position="23"/>
    </location>
</feature>
<dbReference type="EMBL" id="NGAF01000005">
    <property type="protein sequence ID" value="OXR45176.1"/>
    <property type="molecule type" value="Genomic_DNA"/>
</dbReference>
<comment type="caution">
    <text evidence="2">The sequence shown here is derived from an EMBL/GenBank/DDBJ whole genome shotgun (WGS) entry which is preliminary data.</text>
</comment>
<organism evidence="2 3">
    <name type="scientific">Nocardia cerradoensis</name>
    <dbReference type="NCBI Taxonomy" id="85688"/>
    <lineage>
        <taxon>Bacteria</taxon>
        <taxon>Bacillati</taxon>
        <taxon>Actinomycetota</taxon>
        <taxon>Actinomycetes</taxon>
        <taxon>Mycobacteriales</taxon>
        <taxon>Nocardiaceae</taxon>
        <taxon>Nocardia</taxon>
    </lineage>
</organism>
<dbReference type="RefSeq" id="WP_143860001.1">
    <property type="nucleotide sequence ID" value="NZ_NGAF01000005.1"/>
</dbReference>
<evidence type="ECO:0000313" key="3">
    <source>
        <dbReference type="Proteomes" id="UP000215506"/>
    </source>
</evidence>